<keyword evidence="2" id="KW-1185">Reference proteome</keyword>
<sequence>MILEPLTEQRHVTGPLVFGYLRLLRVSRARQLALTMAIGDYCRRHELTLAGVYMERCSSTPYAFVGMLDALTATRSYGVVLPTPSHLGPKAIAAERRSQLTEIGAHLLLIRGEQTAPPGEGAPSLAAGGTER</sequence>
<dbReference type="EMBL" id="LMWN01000065">
    <property type="protein sequence ID" value="KUM99379.1"/>
    <property type="molecule type" value="Genomic_DNA"/>
</dbReference>
<proteinExistence type="predicted"/>
<accession>A0A101NUD8</accession>
<reference evidence="1 2" key="1">
    <citation type="submission" date="2015-10" db="EMBL/GenBank/DDBJ databases">
        <title>Draft genome sequence of Streptomyces yokosukanensis DSM 40224, type strain for the species Streptomyces yokosukanensis.</title>
        <authorList>
            <person name="Ruckert C."/>
            <person name="Winkler A."/>
            <person name="Kalinowski J."/>
            <person name="Kampfer P."/>
            <person name="Glaeser S."/>
        </authorList>
    </citation>
    <scope>NUCLEOTIDE SEQUENCE [LARGE SCALE GENOMIC DNA]</scope>
    <source>
        <strain evidence="1 2">DSM 40224</strain>
    </source>
</reference>
<name>A0A101NUD8_9ACTN</name>
<evidence type="ECO:0000313" key="2">
    <source>
        <dbReference type="Proteomes" id="UP000053127"/>
    </source>
</evidence>
<dbReference type="OrthoDB" id="3695289at2"/>
<organism evidence="1 2">
    <name type="scientific">Streptomyces yokosukanensis</name>
    <dbReference type="NCBI Taxonomy" id="67386"/>
    <lineage>
        <taxon>Bacteria</taxon>
        <taxon>Bacillati</taxon>
        <taxon>Actinomycetota</taxon>
        <taxon>Actinomycetes</taxon>
        <taxon>Kitasatosporales</taxon>
        <taxon>Streptomycetaceae</taxon>
        <taxon>Streptomyces</taxon>
    </lineage>
</organism>
<protein>
    <recommendedName>
        <fullName evidence="3">Resolvase/invertase-type recombinase catalytic domain-containing protein</fullName>
    </recommendedName>
</protein>
<dbReference type="AlphaFoldDB" id="A0A101NUD8"/>
<evidence type="ECO:0008006" key="3">
    <source>
        <dbReference type="Google" id="ProtNLM"/>
    </source>
</evidence>
<dbReference type="RefSeq" id="WP_067135655.1">
    <property type="nucleotide sequence ID" value="NZ_KQ948230.1"/>
</dbReference>
<dbReference type="Proteomes" id="UP000053127">
    <property type="component" value="Unassembled WGS sequence"/>
</dbReference>
<evidence type="ECO:0000313" key="1">
    <source>
        <dbReference type="EMBL" id="KUM99379.1"/>
    </source>
</evidence>
<dbReference type="STRING" id="67386.AQI95_39800"/>
<comment type="caution">
    <text evidence="1">The sequence shown here is derived from an EMBL/GenBank/DDBJ whole genome shotgun (WGS) entry which is preliminary data.</text>
</comment>
<gene>
    <name evidence="1" type="ORF">AQI95_39800</name>
</gene>